<keyword evidence="2" id="KW-0813">Transport</keyword>
<evidence type="ECO:0000256" key="10">
    <source>
        <dbReference type="SAM" id="Phobius"/>
    </source>
</evidence>
<evidence type="ECO:0000313" key="11">
    <source>
        <dbReference type="EMBL" id="PJZ66590.1"/>
    </source>
</evidence>
<dbReference type="EMBL" id="NPDT01000001">
    <property type="protein sequence ID" value="PJZ66590.1"/>
    <property type="molecule type" value="Genomic_DNA"/>
</dbReference>
<gene>
    <name evidence="11" type="ORF">CH371_00285</name>
</gene>
<sequence length="454" mass="49124">MVSLFKKIRRSYRPSRLNVKILSLALPVVFGMLSQSLVWITDTVMVGHLGENAIAAMGIGGITYYTLVAFLIGFSLGIQIIVARRFGEGNFKEIGNVGVATVYISLSFGVLLSLIGAAVSGPVMNSIGPDPIVNTLAKDYISYRFLGSGFYFLGFCFRGFLDGLGHTRAGFVSMAVTTVSNIVLNWIFIYGNLGAPAMEIAGAGLASSLSGLAGLLVFPLFFIYYKIRIYFEGVSFLPSWKHILEIVKVGTPPGFEEGFVNVAFVIFSKIQGLISVTAVAASNILFSTLSFAFLPGYAFGVAATTILGQAMGAKKFRLAYHSAFCSAFISAHVMGLLGLCFIFLGKSILSLITTNENLIEECYPALVLLGIIQIGDAYHMVIGAALRGAGMQNYVFRVYILLSYIVMLPSAYLLGVVYKGGTLGIWAAIFIWIGSLSLTFIYQFRKKNWMKGVV</sequence>
<feature type="transmembrane region" description="Helical" evidence="10">
    <location>
        <begin position="21"/>
        <end position="41"/>
    </location>
</feature>
<feature type="transmembrane region" description="Helical" evidence="10">
    <location>
        <begin position="319"/>
        <end position="345"/>
    </location>
</feature>
<dbReference type="CDD" id="cd13133">
    <property type="entry name" value="MATE_like_7"/>
    <property type="match status" value="1"/>
</dbReference>
<keyword evidence="3" id="KW-0050">Antiport</keyword>
<evidence type="ECO:0000256" key="3">
    <source>
        <dbReference type="ARBA" id="ARBA00022449"/>
    </source>
</evidence>
<dbReference type="NCBIfam" id="TIGR00797">
    <property type="entry name" value="matE"/>
    <property type="match status" value="1"/>
</dbReference>
<evidence type="ECO:0000256" key="7">
    <source>
        <dbReference type="ARBA" id="ARBA00023065"/>
    </source>
</evidence>
<dbReference type="RefSeq" id="WP_100757218.1">
    <property type="nucleotide sequence ID" value="NZ_NPDT01000001.1"/>
</dbReference>
<keyword evidence="5 10" id="KW-0812">Transmembrane</keyword>
<keyword evidence="6 10" id="KW-1133">Transmembrane helix</keyword>
<dbReference type="AlphaFoldDB" id="A0A2M9ZDR5"/>
<evidence type="ECO:0000256" key="9">
    <source>
        <dbReference type="ARBA" id="ARBA00031636"/>
    </source>
</evidence>
<keyword evidence="7" id="KW-0406">Ion transport</keyword>
<feature type="transmembrane region" description="Helical" evidence="10">
    <location>
        <begin position="94"/>
        <end position="120"/>
    </location>
</feature>
<comment type="caution">
    <text evidence="11">The sequence shown here is derived from an EMBL/GenBank/DDBJ whole genome shotgun (WGS) entry which is preliminary data.</text>
</comment>
<feature type="transmembrane region" description="Helical" evidence="10">
    <location>
        <begin position="140"/>
        <end position="157"/>
    </location>
</feature>
<keyword evidence="8 10" id="KW-0472">Membrane</keyword>
<evidence type="ECO:0000256" key="5">
    <source>
        <dbReference type="ARBA" id="ARBA00022692"/>
    </source>
</evidence>
<evidence type="ECO:0000256" key="1">
    <source>
        <dbReference type="ARBA" id="ARBA00004651"/>
    </source>
</evidence>
<keyword evidence="4" id="KW-1003">Cell membrane</keyword>
<dbReference type="Proteomes" id="UP000231912">
    <property type="component" value="Unassembled WGS sequence"/>
</dbReference>
<name>A0A2M9ZDR5_9LEPT</name>
<dbReference type="InterPro" id="IPR048279">
    <property type="entry name" value="MdtK-like"/>
</dbReference>
<evidence type="ECO:0000256" key="8">
    <source>
        <dbReference type="ARBA" id="ARBA00023136"/>
    </source>
</evidence>
<feature type="transmembrane region" description="Helical" evidence="10">
    <location>
        <begin position="53"/>
        <end position="82"/>
    </location>
</feature>
<dbReference type="GO" id="GO:0006811">
    <property type="term" value="P:monoatomic ion transport"/>
    <property type="evidence" value="ECO:0007669"/>
    <property type="project" value="UniProtKB-KW"/>
</dbReference>
<feature type="transmembrane region" description="Helical" evidence="10">
    <location>
        <begin position="423"/>
        <end position="442"/>
    </location>
</feature>
<protein>
    <recommendedName>
        <fullName evidence="9">Multidrug-efflux transporter</fullName>
    </recommendedName>
</protein>
<feature type="transmembrane region" description="Helical" evidence="10">
    <location>
        <begin position="258"/>
        <end position="278"/>
    </location>
</feature>
<proteinExistence type="predicted"/>
<dbReference type="GO" id="GO:0015297">
    <property type="term" value="F:antiporter activity"/>
    <property type="evidence" value="ECO:0007669"/>
    <property type="project" value="UniProtKB-KW"/>
</dbReference>
<comment type="subcellular location">
    <subcellularLocation>
        <location evidence="1">Cell membrane</location>
        <topology evidence="1">Multi-pass membrane protein</topology>
    </subcellularLocation>
</comment>
<feature type="transmembrane region" description="Helical" evidence="10">
    <location>
        <begin position="398"/>
        <end position="417"/>
    </location>
</feature>
<dbReference type="Pfam" id="PF01554">
    <property type="entry name" value="MatE"/>
    <property type="match status" value="2"/>
</dbReference>
<dbReference type="PANTHER" id="PTHR43298:SF2">
    <property type="entry name" value="FMN_FAD EXPORTER YEEO-RELATED"/>
    <property type="match status" value="1"/>
</dbReference>
<dbReference type="PIRSF" id="PIRSF006603">
    <property type="entry name" value="DinF"/>
    <property type="match status" value="1"/>
</dbReference>
<dbReference type="InterPro" id="IPR050222">
    <property type="entry name" value="MATE_MdtK"/>
</dbReference>
<feature type="transmembrane region" description="Helical" evidence="10">
    <location>
        <begin position="200"/>
        <end position="225"/>
    </location>
</feature>
<accession>A0A2M9ZDR5</accession>
<evidence type="ECO:0000256" key="4">
    <source>
        <dbReference type="ARBA" id="ARBA00022475"/>
    </source>
</evidence>
<evidence type="ECO:0000256" key="2">
    <source>
        <dbReference type="ARBA" id="ARBA00022448"/>
    </source>
</evidence>
<organism evidence="11 12">
    <name type="scientific">Leptospira wolffii</name>
    <dbReference type="NCBI Taxonomy" id="409998"/>
    <lineage>
        <taxon>Bacteria</taxon>
        <taxon>Pseudomonadati</taxon>
        <taxon>Spirochaetota</taxon>
        <taxon>Spirochaetia</taxon>
        <taxon>Leptospirales</taxon>
        <taxon>Leptospiraceae</taxon>
        <taxon>Leptospira</taxon>
    </lineage>
</organism>
<feature type="transmembrane region" description="Helical" evidence="10">
    <location>
        <begin position="169"/>
        <end position="188"/>
    </location>
</feature>
<evidence type="ECO:0000313" key="12">
    <source>
        <dbReference type="Proteomes" id="UP000231912"/>
    </source>
</evidence>
<evidence type="ECO:0000256" key="6">
    <source>
        <dbReference type="ARBA" id="ARBA00022989"/>
    </source>
</evidence>
<feature type="transmembrane region" description="Helical" evidence="10">
    <location>
        <begin position="365"/>
        <end position="386"/>
    </location>
</feature>
<dbReference type="PANTHER" id="PTHR43298">
    <property type="entry name" value="MULTIDRUG RESISTANCE PROTEIN NORM-RELATED"/>
    <property type="match status" value="1"/>
</dbReference>
<dbReference type="InterPro" id="IPR002528">
    <property type="entry name" value="MATE_fam"/>
</dbReference>
<feature type="transmembrane region" description="Helical" evidence="10">
    <location>
        <begin position="284"/>
        <end position="307"/>
    </location>
</feature>
<dbReference type="GO" id="GO:0005886">
    <property type="term" value="C:plasma membrane"/>
    <property type="evidence" value="ECO:0007669"/>
    <property type="project" value="UniProtKB-SubCell"/>
</dbReference>
<reference evidence="11 12" key="1">
    <citation type="submission" date="2017-07" db="EMBL/GenBank/DDBJ databases">
        <title>Leptospira spp. isolated from tropical soils.</title>
        <authorList>
            <person name="Thibeaux R."/>
            <person name="Iraola G."/>
            <person name="Ferres I."/>
            <person name="Bierque E."/>
            <person name="Girault D."/>
            <person name="Soupe-Gilbert M.-E."/>
            <person name="Picardeau M."/>
            <person name="Goarant C."/>
        </authorList>
    </citation>
    <scope>NUCLEOTIDE SEQUENCE [LARGE SCALE GENOMIC DNA]</scope>
    <source>
        <strain evidence="11 12">FH2-C-A2</strain>
    </source>
</reference>
<dbReference type="GO" id="GO:0042910">
    <property type="term" value="F:xenobiotic transmembrane transporter activity"/>
    <property type="evidence" value="ECO:0007669"/>
    <property type="project" value="InterPro"/>
</dbReference>